<dbReference type="PANTHER" id="PTHR43249:SF1">
    <property type="entry name" value="D-GLUCOSIDE 3-DEHYDROGENASE"/>
    <property type="match status" value="1"/>
</dbReference>
<organism evidence="4 5">
    <name type="scientific">Caldalkalibacillus uzonensis</name>
    <dbReference type="NCBI Taxonomy" id="353224"/>
    <lineage>
        <taxon>Bacteria</taxon>
        <taxon>Bacillati</taxon>
        <taxon>Bacillota</taxon>
        <taxon>Bacilli</taxon>
        <taxon>Bacillales</taxon>
        <taxon>Bacillaceae</taxon>
        <taxon>Caldalkalibacillus</taxon>
    </lineage>
</organism>
<protein>
    <submittedName>
        <fullName evidence="4">Dehydrogenase</fullName>
    </submittedName>
</protein>
<name>A0ABU0CRP3_9BACI</name>
<comment type="caution">
    <text evidence="4">The sequence shown here is derived from an EMBL/GenBank/DDBJ whole genome shotgun (WGS) entry which is preliminary data.</text>
</comment>
<dbReference type="Proteomes" id="UP001232445">
    <property type="component" value="Unassembled WGS sequence"/>
</dbReference>
<proteinExistence type="inferred from homology"/>
<evidence type="ECO:0000259" key="2">
    <source>
        <dbReference type="Pfam" id="PF01408"/>
    </source>
</evidence>
<dbReference type="InterPro" id="IPR000683">
    <property type="entry name" value="Gfo/Idh/MocA-like_OxRdtase_N"/>
</dbReference>
<reference evidence="4 5" key="1">
    <citation type="submission" date="2023-07" db="EMBL/GenBank/DDBJ databases">
        <title>Genomic Encyclopedia of Type Strains, Phase IV (KMG-IV): sequencing the most valuable type-strain genomes for metagenomic binning, comparative biology and taxonomic classification.</title>
        <authorList>
            <person name="Goeker M."/>
        </authorList>
    </citation>
    <scope>NUCLEOTIDE SEQUENCE [LARGE SCALE GENOMIC DNA]</scope>
    <source>
        <strain evidence="4 5">DSM 17740</strain>
    </source>
</reference>
<dbReference type="PANTHER" id="PTHR43249">
    <property type="entry name" value="UDP-N-ACETYL-2-AMINO-2-DEOXY-D-GLUCURONATE OXIDASE"/>
    <property type="match status" value="1"/>
</dbReference>
<dbReference type="EMBL" id="JAUSUQ010000005">
    <property type="protein sequence ID" value="MDQ0338817.1"/>
    <property type="molecule type" value="Genomic_DNA"/>
</dbReference>
<sequence>MEKFRIGIIGAGTITKLAHYTSLSALKDQAEVVAIADINEHQAVQLAEKYDTKHIFSGYRELLRLADVDAVLISLPNFLHAKVAIEAMEAGKHVLCEKPMAINGLEAQQMVEVQKKTGKVLMVGLNNRFRSDVQFIKEQVNKGELGEIYYAKCGWMRRAGIPGWGTWFTTKSKSGGGPLIDIGVHMLDVTLYLMGNPKPVSVVGATYIKFGHTKEGLNRVSWGDVNENGMFDVEDLATAFIRLDNGATLALEVSWAANIAKDDVYVQLLGNKSGIRLTNDTGLTIYTEREGFQHDITPHITYDDQQARINMWKHFLHCLETGETPLCSPEQGLLVNQILDAIYQSSETGRQVFINQEV</sequence>
<dbReference type="SUPFAM" id="SSF55347">
    <property type="entry name" value="Glyceraldehyde-3-phosphate dehydrogenase-like, C-terminal domain"/>
    <property type="match status" value="1"/>
</dbReference>
<evidence type="ECO:0000256" key="1">
    <source>
        <dbReference type="ARBA" id="ARBA00010928"/>
    </source>
</evidence>
<evidence type="ECO:0000259" key="3">
    <source>
        <dbReference type="Pfam" id="PF02894"/>
    </source>
</evidence>
<dbReference type="Gene3D" id="3.40.50.720">
    <property type="entry name" value="NAD(P)-binding Rossmann-like Domain"/>
    <property type="match status" value="1"/>
</dbReference>
<dbReference type="InterPro" id="IPR052515">
    <property type="entry name" value="Gfo/Idh/MocA_Oxidoreductase"/>
</dbReference>
<accession>A0ABU0CRP3</accession>
<gene>
    <name evidence="4" type="ORF">J2S00_001603</name>
</gene>
<dbReference type="Pfam" id="PF02894">
    <property type="entry name" value="GFO_IDH_MocA_C"/>
    <property type="match status" value="1"/>
</dbReference>
<dbReference type="InterPro" id="IPR004104">
    <property type="entry name" value="Gfo/Idh/MocA-like_OxRdtase_C"/>
</dbReference>
<feature type="domain" description="Gfo/Idh/MocA-like oxidoreductase N-terminal" evidence="2">
    <location>
        <begin position="4"/>
        <end position="124"/>
    </location>
</feature>
<comment type="similarity">
    <text evidence="1">Belongs to the Gfo/Idh/MocA family.</text>
</comment>
<dbReference type="SUPFAM" id="SSF51735">
    <property type="entry name" value="NAD(P)-binding Rossmann-fold domains"/>
    <property type="match status" value="1"/>
</dbReference>
<dbReference type="Pfam" id="PF01408">
    <property type="entry name" value="GFO_IDH_MocA"/>
    <property type="match status" value="1"/>
</dbReference>
<keyword evidence="5" id="KW-1185">Reference proteome</keyword>
<feature type="domain" description="Gfo/Idh/MocA-like oxidoreductase C-terminal" evidence="3">
    <location>
        <begin position="137"/>
        <end position="352"/>
    </location>
</feature>
<evidence type="ECO:0000313" key="5">
    <source>
        <dbReference type="Proteomes" id="UP001232445"/>
    </source>
</evidence>
<dbReference type="InterPro" id="IPR036291">
    <property type="entry name" value="NAD(P)-bd_dom_sf"/>
</dbReference>
<dbReference type="Gene3D" id="3.30.360.10">
    <property type="entry name" value="Dihydrodipicolinate Reductase, domain 2"/>
    <property type="match status" value="1"/>
</dbReference>
<dbReference type="RefSeq" id="WP_307337801.1">
    <property type="nucleotide sequence ID" value="NZ_JAUSUQ010000005.1"/>
</dbReference>
<evidence type="ECO:0000313" key="4">
    <source>
        <dbReference type="EMBL" id="MDQ0338817.1"/>
    </source>
</evidence>